<organism evidence="1 2">
    <name type="scientific">Serratia phage Moabite</name>
    <dbReference type="NCBI Taxonomy" id="2587814"/>
    <lineage>
        <taxon>Viruses</taxon>
        <taxon>Duplodnaviria</taxon>
        <taxon>Heunggongvirae</taxon>
        <taxon>Uroviricota</taxon>
        <taxon>Caudoviricetes</taxon>
        <taxon>Chimalliviridae</taxon>
        <taxon>Moabitevirus</taxon>
        <taxon>Moabitevirus moabite</taxon>
    </lineage>
</organism>
<keyword evidence="1" id="KW-0240">DNA-directed RNA polymerase</keyword>
<keyword evidence="2" id="KW-1185">Reference proteome</keyword>
<dbReference type="GO" id="GO:0000428">
    <property type="term" value="C:DNA-directed RNA polymerase complex"/>
    <property type="evidence" value="ECO:0007669"/>
    <property type="project" value="UniProtKB-KW"/>
</dbReference>
<dbReference type="Proteomes" id="UP000319063">
    <property type="component" value="Segment"/>
</dbReference>
<dbReference type="EMBL" id="MK994515">
    <property type="protein sequence ID" value="QDB71207.1"/>
    <property type="molecule type" value="Genomic_DNA"/>
</dbReference>
<keyword evidence="1" id="KW-0804">Transcription</keyword>
<dbReference type="SUPFAM" id="SSF64484">
    <property type="entry name" value="beta and beta-prime subunits of DNA dependent RNA-polymerase"/>
    <property type="match status" value="1"/>
</dbReference>
<protein>
    <submittedName>
        <fullName evidence="1">Virion-associated DNA-directed RNA polymerase subunit alpha</fullName>
    </submittedName>
</protein>
<sequence>MRLNEMPFNIFIMDVTPELIRSMRATTTTEIFETGTRNFNRDGLFSVETYGTLGSPERDGRFSYINLNTSIFHPLIYKRLGTLKRLYTEIIEGTRYAIFDEEKKDFIPADETVGETGFAFFVKHFPNLVIEEGDSEIRNLRVRLINENRNKAMLERILVMPAGLRDLIVEPGTGRTSEDEINKFYRAMISIANGISGSSTNRNDPIINYSRLSLQRNFNEIFEYVFNMIKGKKGFALSKWASRKILNGTANVITPMNVGTDRLGSNRTPVINDVQLGLYQVIKAVLPKTRYFIRNGWVGQVFSGNTEDEVRLTDPKTLRAVFVKPSPESVTRWTTKEGIDAEITRYKILGFRQRPIMVDGYYLGLLYAGPQGWRFFADINELPQGFDKKYVYPINMTSLYYLSGYREWHKMAGIVTRYPVTGPGSTYIGNIYCKTTQKTQSLPELDESWHRLGPDFIANEFPDQSQKATHYMTLSPHPSRIAPLGADYDGDRCTFTAVYGRDSLEEYELIKSKKEWYVSARGSLALSADVDNLDLVLRNITGGPK</sequence>
<name>A0A4Y5TPA9_9CAUD</name>
<proteinExistence type="predicted"/>
<accession>A0A4Y5TPA9</accession>
<reference evidence="2" key="1">
    <citation type="submission" date="2019-05" db="EMBL/GenBank/DDBJ databases">
        <title>Complete Genome Sequence of Serratia marcescens Myophage Moabite.</title>
        <authorList>
            <person name="Price L."/>
            <person name="Rohren M."/>
            <person name="Newkirk H."/>
            <person name="Liu M."/>
            <person name="Ramsey J."/>
        </authorList>
    </citation>
    <scope>NUCLEOTIDE SEQUENCE [LARGE SCALE GENOMIC DNA]</scope>
</reference>
<gene>
    <name evidence="1" type="ORF">CPT_Moabite_177</name>
</gene>
<evidence type="ECO:0000313" key="1">
    <source>
        <dbReference type="EMBL" id="QDB71207.1"/>
    </source>
</evidence>
<evidence type="ECO:0000313" key="2">
    <source>
        <dbReference type="Proteomes" id="UP000319063"/>
    </source>
</evidence>